<evidence type="ECO:0000313" key="1">
    <source>
        <dbReference type="EMBL" id="KAH9323341.1"/>
    </source>
</evidence>
<keyword evidence="2" id="KW-1185">Reference proteome</keyword>
<protein>
    <submittedName>
        <fullName evidence="1">Uncharacterized protein</fullName>
    </submittedName>
</protein>
<accession>A0AA38GHS3</accession>
<feature type="non-terminal residue" evidence="1">
    <location>
        <position position="50"/>
    </location>
</feature>
<dbReference type="EMBL" id="JAHRHJ020000003">
    <property type="protein sequence ID" value="KAH9323341.1"/>
    <property type="molecule type" value="Genomic_DNA"/>
</dbReference>
<dbReference type="AlphaFoldDB" id="A0AA38GHS3"/>
<feature type="non-terminal residue" evidence="1">
    <location>
        <position position="1"/>
    </location>
</feature>
<comment type="caution">
    <text evidence="1">The sequence shown here is derived from an EMBL/GenBank/DDBJ whole genome shotgun (WGS) entry which is preliminary data.</text>
</comment>
<organism evidence="1 2">
    <name type="scientific">Taxus chinensis</name>
    <name type="common">Chinese yew</name>
    <name type="synonym">Taxus wallichiana var. chinensis</name>
    <dbReference type="NCBI Taxonomy" id="29808"/>
    <lineage>
        <taxon>Eukaryota</taxon>
        <taxon>Viridiplantae</taxon>
        <taxon>Streptophyta</taxon>
        <taxon>Embryophyta</taxon>
        <taxon>Tracheophyta</taxon>
        <taxon>Spermatophyta</taxon>
        <taxon>Pinopsida</taxon>
        <taxon>Pinidae</taxon>
        <taxon>Conifers II</taxon>
        <taxon>Cupressales</taxon>
        <taxon>Taxaceae</taxon>
        <taxon>Taxus</taxon>
    </lineage>
</organism>
<proteinExistence type="predicted"/>
<name>A0AA38GHS3_TAXCH</name>
<evidence type="ECO:0000313" key="2">
    <source>
        <dbReference type="Proteomes" id="UP000824469"/>
    </source>
</evidence>
<sequence>IAQSERLVEGGQEHIADCFSLSGTTIARWQYETQRFLFESSCHYNRPTLQ</sequence>
<dbReference type="Proteomes" id="UP000824469">
    <property type="component" value="Unassembled WGS sequence"/>
</dbReference>
<gene>
    <name evidence="1" type="ORF">KI387_017980</name>
</gene>
<reference evidence="1 2" key="1">
    <citation type="journal article" date="2021" name="Nat. Plants">
        <title>The Taxus genome provides insights into paclitaxel biosynthesis.</title>
        <authorList>
            <person name="Xiong X."/>
            <person name="Gou J."/>
            <person name="Liao Q."/>
            <person name="Li Y."/>
            <person name="Zhou Q."/>
            <person name="Bi G."/>
            <person name="Li C."/>
            <person name="Du R."/>
            <person name="Wang X."/>
            <person name="Sun T."/>
            <person name="Guo L."/>
            <person name="Liang H."/>
            <person name="Lu P."/>
            <person name="Wu Y."/>
            <person name="Zhang Z."/>
            <person name="Ro D.K."/>
            <person name="Shang Y."/>
            <person name="Huang S."/>
            <person name="Yan J."/>
        </authorList>
    </citation>
    <scope>NUCLEOTIDE SEQUENCE [LARGE SCALE GENOMIC DNA]</scope>
    <source>
        <strain evidence="1">Ta-2019</strain>
    </source>
</reference>